<dbReference type="InterPro" id="IPR000182">
    <property type="entry name" value="GNAT_dom"/>
</dbReference>
<evidence type="ECO:0000313" key="4">
    <source>
        <dbReference type="EMBL" id="OSM07174.1"/>
    </source>
</evidence>
<dbReference type="CDD" id="cd04301">
    <property type="entry name" value="NAT_SF"/>
    <property type="match status" value="1"/>
</dbReference>
<dbReference type="Gene3D" id="3.40.630.30">
    <property type="match status" value="1"/>
</dbReference>
<accession>A0A1Y2KB68</accession>
<keyword evidence="5" id="KW-1185">Reference proteome</keyword>
<name>A0A1Y2KB68_9PROT</name>
<dbReference type="AlphaFoldDB" id="A0A1Y2KB68"/>
<dbReference type="InterPro" id="IPR050832">
    <property type="entry name" value="Bact_Acetyltransf"/>
</dbReference>
<dbReference type="SUPFAM" id="SSF55729">
    <property type="entry name" value="Acyl-CoA N-acyltransferases (Nat)"/>
    <property type="match status" value="1"/>
</dbReference>
<dbReference type="PANTHER" id="PTHR43877">
    <property type="entry name" value="AMINOALKYLPHOSPHONATE N-ACETYLTRANSFERASE-RELATED-RELATED"/>
    <property type="match status" value="1"/>
</dbReference>
<dbReference type="PANTHER" id="PTHR43877:SF2">
    <property type="entry name" value="AMINOALKYLPHOSPHONATE N-ACETYLTRANSFERASE-RELATED"/>
    <property type="match status" value="1"/>
</dbReference>
<dbReference type="GO" id="GO:0016747">
    <property type="term" value="F:acyltransferase activity, transferring groups other than amino-acyl groups"/>
    <property type="evidence" value="ECO:0007669"/>
    <property type="project" value="InterPro"/>
</dbReference>
<proteinExistence type="predicted"/>
<protein>
    <submittedName>
        <fullName evidence="4">Putative N-acetyltransferase GCN5</fullName>
    </submittedName>
</protein>
<dbReference type="Proteomes" id="UP000194003">
    <property type="component" value="Unassembled WGS sequence"/>
</dbReference>
<evidence type="ECO:0000256" key="2">
    <source>
        <dbReference type="ARBA" id="ARBA00023315"/>
    </source>
</evidence>
<dbReference type="PROSITE" id="PS51186">
    <property type="entry name" value="GNAT"/>
    <property type="match status" value="1"/>
</dbReference>
<dbReference type="InterPro" id="IPR016181">
    <property type="entry name" value="Acyl_CoA_acyltransferase"/>
</dbReference>
<keyword evidence="1 4" id="KW-0808">Transferase</keyword>
<comment type="caution">
    <text evidence="4">The sequence shown here is derived from an EMBL/GenBank/DDBJ whole genome shotgun (WGS) entry which is preliminary data.</text>
</comment>
<feature type="domain" description="N-acetyltransferase" evidence="3">
    <location>
        <begin position="1"/>
        <end position="154"/>
    </location>
</feature>
<reference evidence="4 5" key="1">
    <citation type="journal article" date="2016" name="BMC Genomics">
        <title>Combined genomic and structural analyses of a cultured magnetotactic bacterium reveals its niche adaptation to a dynamic environment.</title>
        <authorList>
            <person name="Araujo A.C."/>
            <person name="Morillo V."/>
            <person name="Cypriano J."/>
            <person name="Teixeira L.C."/>
            <person name="Leao P."/>
            <person name="Lyra S."/>
            <person name="Almeida L.G."/>
            <person name="Bazylinski D.A."/>
            <person name="Vasconcellos A.T."/>
            <person name="Abreu F."/>
            <person name="Lins U."/>
        </authorList>
    </citation>
    <scope>NUCLEOTIDE SEQUENCE [LARGE SCALE GENOMIC DNA]</scope>
    <source>
        <strain evidence="4 5">IT-1</strain>
    </source>
</reference>
<evidence type="ECO:0000256" key="1">
    <source>
        <dbReference type="ARBA" id="ARBA00022679"/>
    </source>
</evidence>
<dbReference type="Pfam" id="PF00583">
    <property type="entry name" value="Acetyltransf_1"/>
    <property type="match status" value="1"/>
</dbReference>
<keyword evidence="2" id="KW-0012">Acyltransferase</keyword>
<dbReference type="STRING" id="1434232.MAIT1_03902"/>
<organism evidence="4 5">
    <name type="scientific">Magnetofaba australis IT-1</name>
    <dbReference type="NCBI Taxonomy" id="1434232"/>
    <lineage>
        <taxon>Bacteria</taxon>
        <taxon>Pseudomonadati</taxon>
        <taxon>Pseudomonadota</taxon>
        <taxon>Magnetococcia</taxon>
        <taxon>Magnetococcales</taxon>
        <taxon>Magnetococcaceae</taxon>
        <taxon>Magnetofaba</taxon>
    </lineage>
</organism>
<gene>
    <name evidence="4" type="ORF">MAIT1_03902</name>
</gene>
<sequence length="159" mass="17483">MSHRPATSADLATICGFPQSAEELFFLFPKATFPLTPEQLQRAMDQRADATVVELRGQVVGYANFYQWAQGGRCAIGNVIIAPAARGQGVGRYLINRMVDLAISRYAAREVTVACFNHNVSALLLYAGMGFEPYAIEERVDHQGQRVALIQLRRALPVG</sequence>
<evidence type="ECO:0000313" key="5">
    <source>
        <dbReference type="Proteomes" id="UP000194003"/>
    </source>
</evidence>
<evidence type="ECO:0000259" key="3">
    <source>
        <dbReference type="PROSITE" id="PS51186"/>
    </source>
</evidence>
<dbReference type="EMBL" id="LVJN01000015">
    <property type="protein sequence ID" value="OSM07174.1"/>
    <property type="molecule type" value="Genomic_DNA"/>
</dbReference>